<keyword evidence="3" id="KW-0012">Acyltransferase</keyword>
<sequence>MDGTPAPEPRGPREPRLLVLDGLRLAAALLVVAHHLVRGPWGAEPGALFGPLAAVASYGWLGVNFFFLISGFVICLSSWGRGLGEFAVSRVVRLFPAYWVGVVLTTAVLAAWPILREPLPPAESLVNLTMLQSGLGVTDQDWSYWSLGAELRFYLLFAVVVWLGVTYRRVVYFCALWTLAAAFSSTWDLRWVDNLIVPEFAPYFVAGTALFLVHRFGGNLLLWGLVGANWLLALYRLQGYPALEHFHLSWWSVAALVTCCFALMTAIALGAFARVGGRWLVVAGALTYPLYLIHQAVGQTLIRGLRGHLPHWILLGGIVAVMLGASWLIHRYIERPAGKRLRTGLKSSLAEVRKG</sequence>
<dbReference type="PANTHER" id="PTHR23028">
    <property type="entry name" value="ACETYLTRANSFERASE"/>
    <property type="match status" value="1"/>
</dbReference>
<name>A0A8J3JCT2_9ACTN</name>
<reference evidence="3 4" key="1">
    <citation type="submission" date="2021-01" db="EMBL/GenBank/DDBJ databases">
        <title>Whole genome shotgun sequence of Catellatospora bangladeshensis NBRC 107357.</title>
        <authorList>
            <person name="Komaki H."/>
            <person name="Tamura T."/>
        </authorList>
    </citation>
    <scope>NUCLEOTIDE SEQUENCE [LARGE SCALE GENOMIC DNA]</scope>
    <source>
        <strain evidence="3 4">NBRC 107357</strain>
    </source>
</reference>
<feature type="transmembrane region" description="Helical" evidence="1">
    <location>
        <begin position="309"/>
        <end position="330"/>
    </location>
</feature>
<accession>A0A8J3JCT2</accession>
<dbReference type="Proteomes" id="UP000601223">
    <property type="component" value="Unassembled WGS sequence"/>
</dbReference>
<dbReference type="InterPro" id="IPR050879">
    <property type="entry name" value="Acyltransferase_3"/>
</dbReference>
<dbReference type="EMBL" id="BONF01000020">
    <property type="protein sequence ID" value="GIF82502.1"/>
    <property type="molecule type" value="Genomic_DNA"/>
</dbReference>
<dbReference type="Pfam" id="PF01757">
    <property type="entry name" value="Acyl_transf_3"/>
    <property type="match status" value="1"/>
</dbReference>
<keyword evidence="3" id="KW-0808">Transferase</keyword>
<dbReference type="AlphaFoldDB" id="A0A8J3JCT2"/>
<feature type="transmembrane region" description="Helical" evidence="1">
    <location>
        <begin position="279"/>
        <end position="297"/>
    </location>
</feature>
<feature type="transmembrane region" description="Helical" evidence="1">
    <location>
        <begin position="220"/>
        <end position="238"/>
    </location>
</feature>
<dbReference type="GO" id="GO:0016020">
    <property type="term" value="C:membrane"/>
    <property type="evidence" value="ECO:0007669"/>
    <property type="project" value="TreeGrafter"/>
</dbReference>
<gene>
    <name evidence="3" type="ORF">Cba03nite_38510</name>
</gene>
<feature type="transmembrane region" description="Helical" evidence="1">
    <location>
        <begin position="142"/>
        <end position="163"/>
    </location>
</feature>
<dbReference type="GO" id="GO:0016747">
    <property type="term" value="F:acyltransferase activity, transferring groups other than amino-acyl groups"/>
    <property type="evidence" value="ECO:0007669"/>
    <property type="project" value="InterPro"/>
</dbReference>
<proteinExistence type="predicted"/>
<feature type="transmembrane region" description="Helical" evidence="1">
    <location>
        <begin position="250"/>
        <end position="272"/>
    </location>
</feature>
<feature type="transmembrane region" description="Helical" evidence="1">
    <location>
        <begin position="195"/>
        <end position="213"/>
    </location>
</feature>
<keyword evidence="1" id="KW-0812">Transmembrane</keyword>
<organism evidence="3 4">
    <name type="scientific">Catellatospora bangladeshensis</name>
    <dbReference type="NCBI Taxonomy" id="310355"/>
    <lineage>
        <taxon>Bacteria</taxon>
        <taxon>Bacillati</taxon>
        <taxon>Actinomycetota</taxon>
        <taxon>Actinomycetes</taxon>
        <taxon>Micromonosporales</taxon>
        <taxon>Micromonosporaceae</taxon>
        <taxon>Catellatospora</taxon>
    </lineage>
</organism>
<keyword evidence="1" id="KW-1133">Transmembrane helix</keyword>
<feature type="domain" description="Acyltransferase 3" evidence="2">
    <location>
        <begin position="20"/>
        <end position="328"/>
    </location>
</feature>
<keyword evidence="4" id="KW-1185">Reference proteome</keyword>
<comment type="caution">
    <text evidence="3">The sequence shown here is derived from an EMBL/GenBank/DDBJ whole genome shotgun (WGS) entry which is preliminary data.</text>
</comment>
<dbReference type="RefSeq" id="WP_376820931.1">
    <property type="nucleotide sequence ID" value="NZ_JBHTGC010000001.1"/>
</dbReference>
<feature type="transmembrane region" description="Helical" evidence="1">
    <location>
        <begin position="91"/>
        <end position="115"/>
    </location>
</feature>
<keyword evidence="1" id="KW-0472">Membrane</keyword>
<feature type="transmembrane region" description="Helical" evidence="1">
    <location>
        <begin position="57"/>
        <end position="79"/>
    </location>
</feature>
<evidence type="ECO:0000259" key="2">
    <source>
        <dbReference type="Pfam" id="PF01757"/>
    </source>
</evidence>
<feature type="transmembrane region" description="Helical" evidence="1">
    <location>
        <begin position="170"/>
        <end position="189"/>
    </location>
</feature>
<evidence type="ECO:0000313" key="4">
    <source>
        <dbReference type="Proteomes" id="UP000601223"/>
    </source>
</evidence>
<dbReference type="InterPro" id="IPR002656">
    <property type="entry name" value="Acyl_transf_3_dom"/>
</dbReference>
<evidence type="ECO:0000256" key="1">
    <source>
        <dbReference type="SAM" id="Phobius"/>
    </source>
</evidence>
<dbReference type="PANTHER" id="PTHR23028:SF53">
    <property type="entry name" value="ACYL_TRANSF_3 DOMAIN-CONTAINING PROTEIN"/>
    <property type="match status" value="1"/>
</dbReference>
<protein>
    <submittedName>
        <fullName evidence="3">Acyltransferase</fullName>
    </submittedName>
</protein>
<evidence type="ECO:0000313" key="3">
    <source>
        <dbReference type="EMBL" id="GIF82502.1"/>
    </source>
</evidence>
<dbReference type="GO" id="GO:0009103">
    <property type="term" value="P:lipopolysaccharide biosynthetic process"/>
    <property type="evidence" value="ECO:0007669"/>
    <property type="project" value="TreeGrafter"/>
</dbReference>